<dbReference type="Gene3D" id="2.40.30.10">
    <property type="entry name" value="Translation factors"/>
    <property type="match status" value="1"/>
</dbReference>
<accession>A0A1F6TLK1</accession>
<dbReference type="SUPFAM" id="SSF52540">
    <property type="entry name" value="P-loop containing nucleoside triphosphate hydrolases"/>
    <property type="match status" value="1"/>
</dbReference>
<keyword evidence="5 6" id="KW-0342">GTP-binding</keyword>
<dbReference type="InterPro" id="IPR009000">
    <property type="entry name" value="Transl_B-barrel_sf"/>
</dbReference>
<evidence type="ECO:0000256" key="5">
    <source>
        <dbReference type="ARBA" id="ARBA00023134"/>
    </source>
</evidence>
<dbReference type="EC" id="3.6.5.n1" evidence="6"/>
<dbReference type="GO" id="GO:0005886">
    <property type="term" value="C:plasma membrane"/>
    <property type="evidence" value="ECO:0007669"/>
    <property type="project" value="UniProtKB-SubCell"/>
</dbReference>
<keyword evidence="2 6" id="KW-0547">Nucleotide-binding</keyword>
<evidence type="ECO:0000256" key="7">
    <source>
        <dbReference type="SAM" id="MobiDB-lite"/>
    </source>
</evidence>
<dbReference type="GO" id="GO:0045727">
    <property type="term" value="P:positive regulation of translation"/>
    <property type="evidence" value="ECO:0007669"/>
    <property type="project" value="UniProtKB-UniRule"/>
</dbReference>
<dbReference type="InterPro" id="IPR005225">
    <property type="entry name" value="Small_GTP-bd"/>
</dbReference>
<dbReference type="PRINTS" id="PR00315">
    <property type="entry name" value="ELONGATNFCT"/>
</dbReference>
<dbReference type="PANTHER" id="PTHR43512">
    <property type="entry name" value="TRANSLATION FACTOR GUF1-RELATED"/>
    <property type="match status" value="1"/>
</dbReference>
<gene>
    <name evidence="6" type="primary">lepA</name>
    <name evidence="9" type="ORF">A2121_01805</name>
</gene>
<dbReference type="Gene3D" id="3.30.70.240">
    <property type="match status" value="1"/>
</dbReference>
<organism evidence="9 10">
    <name type="scientific">Candidatus Nomurabacteria bacterium GWB1_40_6</name>
    <dbReference type="NCBI Taxonomy" id="1801727"/>
    <lineage>
        <taxon>Bacteria</taxon>
        <taxon>Candidatus Nomuraibacteriota</taxon>
    </lineage>
</organism>
<dbReference type="GO" id="GO:0005525">
    <property type="term" value="F:GTP binding"/>
    <property type="evidence" value="ECO:0007669"/>
    <property type="project" value="UniProtKB-UniRule"/>
</dbReference>
<comment type="function">
    <text evidence="6">Required for accurate and efficient protein synthesis under certain stress conditions. May act as a fidelity factor of the translation reaction, by catalyzing a one-codon backward translocation of tRNAs on improperly translocated ribosomes. Back-translocation proceeds from a post-translocation (POST) complex to a pre-translocation (PRE) complex, thus giving elongation factor G a second chance to translocate the tRNAs correctly. Binds to ribosomes in a GTP-dependent manner.</text>
</comment>
<feature type="region of interest" description="Disordered" evidence="7">
    <location>
        <begin position="67"/>
        <end position="92"/>
    </location>
</feature>
<evidence type="ECO:0000313" key="9">
    <source>
        <dbReference type="EMBL" id="OGI45969.1"/>
    </source>
</evidence>
<dbReference type="PROSITE" id="PS51722">
    <property type="entry name" value="G_TR_2"/>
    <property type="match status" value="1"/>
</dbReference>
<comment type="subcellular location">
    <subcellularLocation>
        <location evidence="6">Cell membrane</location>
        <topology evidence="6">Peripheral membrane protein</topology>
        <orientation evidence="6">Cytoplasmic side</orientation>
    </subcellularLocation>
</comment>
<dbReference type="PANTHER" id="PTHR43512:SF4">
    <property type="entry name" value="TRANSLATION FACTOR GUF1 HOMOLOG, CHLOROPLASTIC"/>
    <property type="match status" value="1"/>
</dbReference>
<dbReference type="NCBIfam" id="TIGR01393">
    <property type="entry name" value="lepA"/>
    <property type="match status" value="1"/>
</dbReference>
<evidence type="ECO:0000313" key="10">
    <source>
        <dbReference type="Proteomes" id="UP000176484"/>
    </source>
</evidence>
<keyword evidence="6" id="KW-1003">Cell membrane</keyword>
<evidence type="ECO:0000256" key="1">
    <source>
        <dbReference type="ARBA" id="ARBA00005454"/>
    </source>
</evidence>
<keyword evidence="3 6" id="KW-0378">Hydrolase</keyword>
<dbReference type="Proteomes" id="UP000176484">
    <property type="component" value="Unassembled WGS sequence"/>
</dbReference>
<dbReference type="HAMAP" id="MF_00071">
    <property type="entry name" value="LepA"/>
    <property type="match status" value="1"/>
</dbReference>
<feature type="binding site" evidence="6">
    <location>
        <begin position="16"/>
        <end position="21"/>
    </location>
    <ligand>
        <name>GTP</name>
        <dbReference type="ChEBI" id="CHEBI:37565"/>
    </ligand>
</feature>
<protein>
    <recommendedName>
        <fullName evidence="6">Elongation factor 4</fullName>
        <shortName evidence="6">EF-4</shortName>
        <ecNumber evidence="6">3.6.5.n1</ecNumber>
    </recommendedName>
    <alternativeName>
        <fullName evidence="6">Ribosomal back-translocase LepA</fullName>
    </alternativeName>
</protein>
<dbReference type="GO" id="GO:0003924">
    <property type="term" value="F:GTPase activity"/>
    <property type="evidence" value="ECO:0007669"/>
    <property type="project" value="UniProtKB-UniRule"/>
</dbReference>
<dbReference type="Gene3D" id="3.30.70.2570">
    <property type="entry name" value="Elongation factor 4, C-terminal domain"/>
    <property type="match status" value="1"/>
</dbReference>
<comment type="catalytic activity">
    <reaction evidence="6">
        <text>GTP + H2O = GDP + phosphate + H(+)</text>
        <dbReference type="Rhea" id="RHEA:19669"/>
        <dbReference type="ChEBI" id="CHEBI:15377"/>
        <dbReference type="ChEBI" id="CHEBI:15378"/>
        <dbReference type="ChEBI" id="CHEBI:37565"/>
        <dbReference type="ChEBI" id="CHEBI:43474"/>
        <dbReference type="ChEBI" id="CHEBI:58189"/>
        <dbReference type="EC" id="3.6.5.n1"/>
    </reaction>
</comment>
<keyword evidence="6" id="KW-0472">Membrane</keyword>
<evidence type="ECO:0000256" key="2">
    <source>
        <dbReference type="ARBA" id="ARBA00022741"/>
    </source>
</evidence>
<evidence type="ECO:0000259" key="8">
    <source>
        <dbReference type="PROSITE" id="PS51722"/>
    </source>
</evidence>
<dbReference type="SUPFAM" id="SSF50447">
    <property type="entry name" value="Translation proteins"/>
    <property type="match status" value="1"/>
</dbReference>
<evidence type="ECO:0000256" key="6">
    <source>
        <dbReference type="HAMAP-Rule" id="MF_00071"/>
    </source>
</evidence>
<dbReference type="GO" id="GO:0043022">
    <property type="term" value="F:ribosome binding"/>
    <property type="evidence" value="ECO:0007669"/>
    <property type="project" value="UniProtKB-UniRule"/>
</dbReference>
<dbReference type="InterPro" id="IPR013842">
    <property type="entry name" value="LepA_CTD"/>
</dbReference>
<feature type="binding site" evidence="6">
    <location>
        <begin position="159"/>
        <end position="162"/>
    </location>
    <ligand>
        <name>GTP</name>
        <dbReference type="ChEBI" id="CHEBI:37565"/>
    </ligand>
</feature>
<keyword evidence="9" id="KW-0251">Elongation factor</keyword>
<sequence length="636" mass="70822">MDLKHIRNFSIIAHIDHGKSTLADRMLEITHTIETRKMRDQVLDSMDLERERGITIKMQPVRMKYNYHPALKGTPPQQGGEDSSPPKLGGAPEGGGGTFILNLIDTPGHIDFYYEVSRALKAVEGSILLIDSTQGVQAQTLTTLAMAREGGLKIIPVLSKIDSPLSRVSEVKEEVVKLLNCDPDEILLVSGRTGEGVESLLQEVIKRIPEPKEILSGVGHLNSGCPTPDILRALVFDFKYSNHRGVIVFVRVLDGKVAKGDTLLFTISGEKFTALEVGTFSPEETPCEYLSAGETGYIVTGIKKPGIASVGDTITMFKNPLPAFPGYMQPMPVVWASVFPEDADDFAELKLSLGKLKLSDSAFSYEEESSGSLGKGFRCGFLGMLHLEIITERLKREFNLKLVITTPSITYEVIMKNGKREKVYSPYFFPDDGLIEDVFEPWVDLKIITPVEYIGNIMQLLFDHEGEIGETDNFGDNRSSVSVTMPLRELMLNFFDELKSTSSGYGSISYKIGEMRKANVTRLDVLVADEVVPAFSRVVSKKRAEEEAEKAVEKLAEILPRQMFTLKIQGRALGRIISSHTLSGMKKDVTQHMYGGDITRKMKLREKQKKGKKKMKEKGKVNISQDIFLKMMRNKV</sequence>
<comment type="similarity">
    <text evidence="1 6">Belongs to the TRAFAC class translation factor GTPase superfamily. Classic translation factor GTPase family. LepA subfamily.</text>
</comment>
<dbReference type="Pfam" id="PF00679">
    <property type="entry name" value="EFG_C"/>
    <property type="match status" value="1"/>
</dbReference>
<dbReference type="InterPro" id="IPR031157">
    <property type="entry name" value="G_TR_CS"/>
</dbReference>
<dbReference type="Gene3D" id="3.30.70.870">
    <property type="entry name" value="Elongation Factor G (Translational Gtpase), domain 3"/>
    <property type="match status" value="1"/>
</dbReference>
<dbReference type="Pfam" id="PF03144">
    <property type="entry name" value="GTP_EFTU_D2"/>
    <property type="match status" value="1"/>
</dbReference>
<dbReference type="Pfam" id="PF06421">
    <property type="entry name" value="LepA_C"/>
    <property type="match status" value="1"/>
</dbReference>
<dbReference type="NCBIfam" id="TIGR00231">
    <property type="entry name" value="small_GTP"/>
    <property type="match status" value="1"/>
</dbReference>
<comment type="caution">
    <text evidence="9">The sequence shown here is derived from an EMBL/GenBank/DDBJ whole genome shotgun (WGS) entry which is preliminary data.</text>
</comment>
<feature type="domain" description="Tr-type G" evidence="8">
    <location>
        <begin position="4"/>
        <end position="212"/>
    </location>
</feature>
<reference evidence="9 10" key="1">
    <citation type="journal article" date="2016" name="Nat. Commun.">
        <title>Thousands of microbial genomes shed light on interconnected biogeochemical processes in an aquifer system.</title>
        <authorList>
            <person name="Anantharaman K."/>
            <person name="Brown C.T."/>
            <person name="Hug L.A."/>
            <person name="Sharon I."/>
            <person name="Castelle C.J."/>
            <person name="Probst A.J."/>
            <person name="Thomas B.C."/>
            <person name="Singh A."/>
            <person name="Wilkins M.J."/>
            <person name="Karaoz U."/>
            <person name="Brodie E.L."/>
            <person name="Williams K.H."/>
            <person name="Hubbard S.S."/>
            <person name="Banfield J.F."/>
        </authorList>
    </citation>
    <scope>NUCLEOTIDE SEQUENCE [LARGE SCALE GENOMIC DNA]</scope>
</reference>
<dbReference type="InterPro" id="IPR004161">
    <property type="entry name" value="EFTu-like_2"/>
</dbReference>
<dbReference type="Pfam" id="PF00009">
    <property type="entry name" value="GTP_EFTU"/>
    <property type="match status" value="1"/>
</dbReference>
<proteinExistence type="inferred from homology"/>
<dbReference type="Gene3D" id="3.40.50.300">
    <property type="entry name" value="P-loop containing nucleotide triphosphate hydrolases"/>
    <property type="match status" value="1"/>
</dbReference>
<dbReference type="GO" id="GO:0003746">
    <property type="term" value="F:translation elongation factor activity"/>
    <property type="evidence" value="ECO:0007669"/>
    <property type="project" value="UniProtKB-UniRule"/>
</dbReference>
<dbReference type="PROSITE" id="PS00301">
    <property type="entry name" value="G_TR_1"/>
    <property type="match status" value="1"/>
</dbReference>
<dbReference type="InterPro" id="IPR035647">
    <property type="entry name" value="EFG_III/V"/>
</dbReference>
<keyword evidence="4 6" id="KW-0648">Protein biosynthesis</keyword>
<dbReference type="InterPro" id="IPR000795">
    <property type="entry name" value="T_Tr_GTP-bd_dom"/>
</dbReference>
<dbReference type="InterPro" id="IPR038363">
    <property type="entry name" value="LepA_C_sf"/>
</dbReference>
<dbReference type="InterPro" id="IPR000640">
    <property type="entry name" value="EFG_V-like"/>
</dbReference>
<dbReference type="SUPFAM" id="SSF54980">
    <property type="entry name" value="EF-G C-terminal domain-like"/>
    <property type="match status" value="2"/>
</dbReference>
<dbReference type="EMBL" id="MFTD01000034">
    <property type="protein sequence ID" value="OGI45969.1"/>
    <property type="molecule type" value="Genomic_DNA"/>
</dbReference>
<dbReference type="AlphaFoldDB" id="A0A1F6TLK1"/>
<dbReference type="InterPro" id="IPR027417">
    <property type="entry name" value="P-loop_NTPase"/>
</dbReference>
<evidence type="ECO:0000256" key="3">
    <source>
        <dbReference type="ARBA" id="ARBA00022801"/>
    </source>
</evidence>
<dbReference type="InterPro" id="IPR006297">
    <property type="entry name" value="EF-4"/>
</dbReference>
<name>A0A1F6TLK1_9BACT</name>
<evidence type="ECO:0000256" key="4">
    <source>
        <dbReference type="ARBA" id="ARBA00022917"/>
    </source>
</evidence>